<dbReference type="KEGG" id="caci:CLOAM1292"/>
<dbReference type="NCBIfam" id="TIGR02593">
    <property type="entry name" value="CRISPR_cas5"/>
    <property type="match status" value="1"/>
</dbReference>
<accession>B0VIK7</accession>
<dbReference type="Pfam" id="PF09704">
    <property type="entry name" value="Cas_Cas5d"/>
    <property type="match status" value="1"/>
</dbReference>
<proteinExistence type="predicted"/>
<dbReference type="OrthoDB" id="1805474at2"/>
<dbReference type="GO" id="GO:0043571">
    <property type="term" value="P:maintenance of CRISPR repeat elements"/>
    <property type="evidence" value="ECO:0007669"/>
    <property type="project" value="InterPro"/>
</dbReference>
<gene>
    <name evidence="2" type="ordered locus">CLOAM1292</name>
</gene>
<keyword evidence="3" id="KW-1185">Reference proteome</keyword>
<dbReference type="STRING" id="459349.CLOAM1292"/>
<organism evidence="2 3">
    <name type="scientific">Cloacimonas acidaminovorans (strain Evry)</name>
    <dbReference type="NCBI Taxonomy" id="459349"/>
    <lineage>
        <taxon>Bacteria</taxon>
        <taxon>Pseudomonadati</taxon>
        <taxon>Candidatus Cloacimonadota</taxon>
        <taxon>Candidatus Cloacimonadia</taxon>
        <taxon>Candidatus Cloacimonadales</taxon>
        <taxon>Candidatus Cloacimonadaceae</taxon>
        <taxon>Candidatus Cloacimonas</taxon>
    </lineage>
</organism>
<dbReference type="EMBL" id="CU466930">
    <property type="protein sequence ID" value="CAO81148.1"/>
    <property type="molecule type" value="Genomic_DNA"/>
</dbReference>
<protein>
    <recommendedName>
        <fullName evidence="4">CRISPR-associated protein Cas5</fullName>
    </recommendedName>
</protein>
<dbReference type="RefSeq" id="WP_015425006.1">
    <property type="nucleotide sequence ID" value="NC_020449.1"/>
</dbReference>
<keyword evidence="1" id="KW-0051">Antiviral defense</keyword>
<dbReference type="Proteomes" id="UP000002019">
    <property type="component" value="Chromosome"/>
</dbReference>
<dbReference type="InterPro" id="IPR013422">
    <property type="entry name" value="CRISPR-assoc_prot_Cas5_N"/>
</dbReference>
<evidence type="ECO:0000256" key="1">
    <source>
        <dbReference type="ARBA" id="ARBA00023118"/>
    </source>
</evidence>
<dbReference type="HOGENOM" id="CLU_090888_1_0_0"/>
<evidence type="ECO:0000313" key="2">
    <source>
        <dbReference type="EMBL" id="CAO81148.1"/>
    </source>
</evidence>
<sequence>MNIPENSNRILELKLSGKFAHFRKFYTNASSLTYLIPPRTAICGLLASILQIERDCYYNLMSSDKLGIAISLVPNIYYHKVFQTLNYAQDKSKNIPINDLSAHKQCRLELLKAQGSKNLEWILYLCFNSAEENNFAELEHKIKEKNFGYGLYLGQRQFIAYLELIRTYSQGEFKPISESDYLDSAIERELIDSIISQDCDLIMERMPLEQELKTDTKKSYRQTKRFGNIVIETNGKRIHGKFRNLVELNNDLKARVSFL</sequence>
<dbReference type="eggNOG" id="COG1688">
    <property type="taxonomic scope" value="Bacteria"/>
</dbReference>
<evidence type="ECO:0008006" key="4">
    <source>
        <dbReference type="Google" id="ProtNLM"/>
    </source>
</evidence>
<dbReference type="AlphaFoldDB" id="B0VIK7"/>
<dbReference type="Gene3D" id="3.30.70.2660">
    <property type="match status" value="1"/>
</dbReference>
<reference evidence="2 3" key="1">
    <citation type="journal article" date="2008" name="J. Bacteriol.">
        <title>'Candidatus Cloacamonas acidaminovorans': genome sequence reconstruction provides a first glimpse of a new bacterial division.</title>
        <authorList>
            <person name="Pelletier E."/>
            <person name="Kreimeyer A."/>
            <person name="Bocs S."/>
            <person name="Rouy Z."/>
            <person name="Gyapay G."/>
            <person name="Chouari R."/>
            <person name="Riviere D."/>
            <person name="Ganesan A."/>
            <person name="Daegelen P."/>
            <person name="Sghir A."/>
            <person name="Cohen G.N."/>
            <person name="Medigue C."/>
            <person name="Weissenbach J."/>
            <person name="Le Paslier D."/>
        </authorList>
    </citation>
    <scope>NUCLEOTIDE SEQUENCE [LARGE SCALE GENOMIC DNA]</scope>
    <source>
        <strain evidence="3">Evry</strain>
    </source>
</reference>
<evidence type="ECO:0000313" key="3">
    <source>
        <dbReference type="Proteomes" id="UP000002019"/>
    </source>
</evidence>
<name>B0VIK7_CLOAI</name>
<dbReference type="InterPro" id="IPR021124">
    <property type="entry name" value="CRISPR-assoc_prot_Cas5"/>
</dbReference>
<dbReference type="GO" id="GO:0051607">
    <property type="term" value="P:defense response to virus"/>
    <property type="evidence" value="ECO:0007669"/>
    <property type="project" value="UniProtKB-KW"/>
</dbReference>